<dbReference type="PANTHER" id="PTHR24189:SF50">
    <property type="entry name" value="ANKYRIN REPEAT AND SOCS BOX PROTEIN 2"/>
    <property type="match status" value="1"/>
</dbReference>
<dbReference type="InterPro" id="IPR002110">
    <property type="entry name" value="Ankyrin_rpt"/>
</dbReference>
<gene>
    <name evidence="5" type="ORF">Micbo1qcDRAFT_216145</name>
</gene>
<dbReference type="EMBL" id="KQ964263">
    <property type="protein sequence ID" value="KXJ87190.1"/>
    <property type="molecule type" value="Genomic_DNA"/>
</dbReference>
<evidence type="ECO:0000256" key="1">
    <source>
        <dbReference type="ARBA" id="ARBA00022737"/>
    </source>
</evidence>
<feature type="compositionally biased region" description="Polar residues" evidence="4">
    <location>
        <begin position="511"/>
        <end position="521"/>
    </location>
</feature>
<organism evidence="5 6">
    <name type="scientific">Microdochium bolleyi</name>
    <dbReference type="NCBI Taxonomy" id="196109"/>
    <lineage>
        <taxon>Eukaryota</taxon>
        <taxon>Fungi</taxon>
        <taxon>Dikarya</taxon>
        <taxon>Ascomycota</taxon>
        <taxon>Pezizomycotina</taxon>
        <taxon>Sordariomycetes</taxon>
        <taxon>Xylariomycetidae</taxon>
        <taxon>Xylariales</taxon>
        <taxon>Microdochiaceae</taxon>
        <taxon>Microdochium</taxon>
    </lineage>
</organism>
<feature type="repeat" description="ANK" evidence="3">
    <location>
        <begin position="620"/>
        <end position="653"/>
    </location>
</feature>
<keyword evidence="1" id="KW-0677">Repeat</keyword>
<feature type="region of interest" description="Disordered" evidence="4">
    <location>
        <begin position="503"/>
        <end position="523"/>
    </location>
</feature>
<reference evidence="6" key="1">
    <citation type="submission" date="2016-02" db="EMBL/GenBank/DDBJ databases">
        <title>Draft genome sequence of Microdochium bolleyi, a fungal endophyte of beachgrass.</title>
        <authorList>
            <consortium name="DOE Joint Genome Institute"/>
            <person name="David A.S."/>
            <person name="May G."/>
            <person name="Haridas S."/>
            <person name="Lim J."/>
            <person name="Wang M."/>
            <person name="Labutti K."/>
            <person name="Lipzen A."/>
            <person name="Barry K."/>
            <person name="Grigoriev I.V."/>
        </authorList>
    </citation>
    <scope>NUCLEOTIDE SEQUENCE [LARGE SCALE GENOMIC DNA]</scope>
    <source>
        <strain evidence="6">J235TASD1</strain>
    </source>
</reference>
<name>A0A136IQJ1_9PEZI</name>
<dbReference type="Pfam" id="PF13637">
    <property type="entry name" value="Ank_4"/>
    <property type="match status" value="1"/>
</dbReference>
<dbReference type="InParanoid" id="A0A136IQJ1"/>
<evidence type="ECO:0000256" key="4">
    <source>
        <dbReference type="SAM" id="MobiDB-lite"/>
    </source>
</evidence>
<dbReference type="PROSITE" id="PS50088">
    <property type="entry name" value="ANK_REPEAT"/>
    <property type="match status" value="4"/>
</dbReference>
<dbReference type="Proteomes" id="UP000070501">
    <property type="component" value="Unassembled WGS sequence"/>
</dbReference>
<dbReference type="PRINTS" id="PR01415">
    <property type="entry name" value="ANKYRIN"/>
</dbReference>
<dbReference type="AlphaFoldDB" id="A0A136IQJ1"/>
<feature type="repeat" description="ANK" evidence="3">
    <location>
        <begin position="96"/>
        <end position="118"/>
    </location>
</feature>
<dbReference type="SUPFAM" id="SSF48403">
    <property type="entry name" value="Ankyrin repeat"/>
    <property type="match status" value="2"/>
</dbReference>
<protein>
    <submittedName>
        <fullName evidence="5">Ankyrin repeat-containing domain protein</fullName>
    </submittedName>
</protein>
<keyword evidence="2 3" id="KW-0040">ANK repeat</keyword>
<evidence type="ECO:0000256" key="3">
    <source>
        <dbReference type="PROSITE-ProRule" id="PRU00023"/>
    </source>
</evidence>
<evidence type="ECO:0000256" key="2">
    <source>
        <dbReference type="ARBA" id="ARBA00023043"/>
    </source>
</evidence>
<dbReference type="PANTHER" id="PTHR24189">
    <property type="entry name" value="MYOTROPHIN"/>
    <property type="match status" value="1"/>
</dbReference>
<feature type="repeat" description="ANK" evidence="3">
    <location>
        <begin position="151"/>
        <end position="183"/>
    </location>
</feature>
<dbReference type="InterPro" id="IPR050745">
    <property type="entry name" value="Multifunctional_regulatory"/>
</dbReference>
<dbReference type="Pfam" id="PF12796">
    <property type="entry name" value="Ank_2"/>
    <property type="match status" value="1"/>
</dbReference>
<evidence type="ECO:0000313" key="6">
    <source>
        <dbReference type="Proteomes" id="UP000070501"/>
    </source>
</evidence>
<evidence type="ECO:0000313" key="5">
    <source>
        <dbReference type="EMBL" id="KXJ87190.1"/>
    </source>
</evidence>
<keyword evidence="6" id="KW-1185">Reference proteome</keyword>
<dbReference type="SMART" id="SM00248">
    <property type="entry name" value="ANK"/>
    <property type="match status" value="9"/>
</dbReference>
<sequence>MADGGVNSAQAIDSGRTPLHVLSSVRPDLFDNINLDRPGQVLAFDVLLDQLRAAGDHVDASDMDGTTPLHLAVTTSAYQVRRLLAAGADPARPDSQGSTPLHRAVHAGDGNIVGMILQALGVIYETQQDASNRPARSNATVLRAINAQDAQQRTALYYACLSGSPSIFRLLLEAGATAPSKAGSQTFESSCWHAIALSDTTKPYANPRDPTRTEGWPERRIEEMVDFLLGDSEPADIAFINNAIELAEANQAAYVFEALSNARNIFLSKHNLPSTHEASQGPASAKFLSLQRRRESRTETENPDIPAHMRYLRLMYLQEYPTAMLLLKEIVSDASSMNSADMFMLADLLTSNGFTDMLYLLRDVFRDRMQPDHASLLFSAIGQPQPNMPVLRFLVEDFELDLNTINTNGCGVLHHLFQNDKSPLGESGDPAWWKSALALPYLVSHGADINMRDRDNSTPLHYVLDRVGHVDFDSSLVERLMALGADVAAADRAGRTSLCRAARNRHDIGTGPTQDDGSGSVNPPRRDLALVKLLLEAGAPVTQPTMIDAIRDRDTTLLNLLLSPLGCADPNTRVIHRDRAFLERYAEHSGASRGGDAEQDPWRYMPPLATNAVPDPLIYPLHFACLESPHDKAVQTIVKMLMYHGADPNARYENGMTVLHYVVSQQVERAEMIKLLLDRASKVAGSDSDSDVLEDRNPLGMTLLLIVAHMAGRNDRTGARQRVASVAMAHTLLDLGADPEVRDNAGKGVLHHLNFYEDGSSRDVGVDDGAGSGTEVVKGLVNRVRKMLAERHSERSLD</sequence>
<dbReference type="InterPro" id="IPR036770">
    <property type="entry name" value="Ankyrin_rpt-contain_sf"/>
</dbReference>
<dbReference type="STRING" id="196109.A0A136IQJ1"/>
<proteinExistence type="predicted"/>
<accession>A0A136IQJ1</accession>
<dbReference type="OrthoDB" id="4851575at2759"/>
<dbReference type="Gene3D" id="1.25.40.20">
    <property type="entry name" value="Ankyrin repeat-containing domain"/>
    <property type="match status" value="4"/>
</dbReference>
<feature type="region of interest" description="Disordered" evidence="4">
    <location>
        <begin position="274"/>
        <end position="302"/>
    </location>
</feature>
<dbReference type="Pfam" id="PF00023">
    <property type="entry name" value="Ank"/>
    <property type="match status" value="1"/>
</dbReference>
<feature type="repeat" description="ANK" evidence="3">
    <location>
        <begin position="64"/>
        <end position="95"/>
    </location>
</feature>
<dbReference type="PROSITE" id="PS50297">
    <property type="entry name" value="ANK_REP_REGION"/>
    <property type="match status" value="2"/>
</dbReference>